<dbReference type="WBParaSite" id="PSAMB.scaffold4264size15167.g23861.t1">
    <property type="protein sequence ID" value="PSAMB.scaffold4264size15167.g23861.t1"/>
    <property type="gene ID" value="PSAMB.scaffold4264size15167.g23861"/>
</dbReference>
<dbReference type="PANTHER" id="PTHR37162">
    <property type="entry name" value="HAT FAMILY DIMERISATION DOMAINCONTAINING PROTEIN-RELATED"/>
    <property type="match status" value="1"/>
</dbReference>
<dbReference type="InterPro" id="IPR012337">
    <property type="entry name" value="RNaseH-like_sf"/>
</dbReference>
<evidence type="ECO:0000313" key="2">
    <source>
        <dbReference type="WBParaSite" id="PSAMB.scaffold4264size15167.g23861.t1"/>
    </source>
</evidence>
<dbReference type="Proteomes" id="UP000887566">
    <property type="component" value="Unplaced"/>
</dbReference>
<dbReference type="SUPFAM" id="SSF53098">
    <property type="entry name" value="Ribonuclease H-like"/>
    <property type="match status" value="1"/>
</dbReference>
<sequence length="506" mass="56936">MSQPKRKSVYKVDFAKEFQGIKKGKDDYHAHCIPCKDEINLAAMGKTAIKQHQEKPKHKENAKAVATTRSLSNFMSSRSAPTTTDDKAAAAEGAWAFHVATHNQSFSSTDCCSSDALFRTMFSDSDVAKKFSCGQDKTKVILTGVLAPYSVECLLKELGSQPFSISTDASNHKEIKLFPLVIRYFTASKGVQVRLLDMESLPGEDSTMVANFIAQVLGKHQLQFENLVSFCADNAPVNFGGPQLAGPNNVFKKLQEKKKNLIPMGCPAHILHNAAQKAADRLPIDIEAIVFKIASYFKGSTRRHEDFKDICNFLEVNYETIPSHGPTRWLTLGKVIDRVLKLWDPLTTLFTSKDKSPRILEEFFSSDESLPVLQFLHSILGVFEKPLLLLQEFYTTVIEYIDKWFRVEFLPTNISWIMLSKKSVDYYEIVEMAGQVAPEIAKLDALFNEVAELNHMLQQIPDEIFDADTAEMKWQKIFKDNDMLPCLYKLVSIILSIQVAKSSVPL</sequence>
<organism evidence="1 2">
    <name type="scientific">Plectus sambesii</name>
    <dbReference type="NCBI Taxonomy" id="2011161"/>
    <lineage>
        <taxon>Eukaryota</taxon>
        <taxon>Metazoa</taxon>
        <taxon>Ecdysozoa</taxon>
        <taxon>Nematoda</taxon>
        <taxon>Chromadorea</taxon>
        <taxon>Plectida</taxon>
        <taxon>Plectina</taxon>
        <taxon>Plectoidea</taxon>
        <taxon>Plectidae</taxon>
        <taxon>Plectus</taxon>
    </lineage>
</organism>
<evidence type="ECO:0000313" key="1">
    <source>
        <dbReference type="Proteomes" id="UP000887566"/>
    </source>
</evidence>
<proteinExistence type="predicted"/>
<dbReference type="AlphaFoldDB" id="A0A914WM39"/>
<name>A0A914WM39_9BILA</name>
<reference evidence="2" key="1">
    <citation type="submission" date="2022-11" db="UniProtKB">
        <authorList>
            <consortium name="WormBaseParasite"/>
        </authorList>
    </citation>
    <scope>IDENTIFICATION</scope>
</reference>
<dbReference type="PANTHER" id="PTHR37162:SF10">
    <property type="entry name" value="DUF4371 DOMAIN-CONTAINING PROTEIN"/>
    <property type="match status" value="1"/>
</dbReference>
<accession>A0A914WM39</accession>
<keyword evidence="1" id="KW-1185">Reference proteome</keyword>
<protein>
    <submittedName>
        <fullName evidence="2">Uncharacterized protein</fullName>
    </submittedName>
</protein>